<dbReference type="PANTHER" id="PTHR21032">
    <property type="entry name" value="G PATCH DOMAIN-CONTAINING PROTEIN 11"/>
    <property type="match status" value="1"/>
</dbReference>
<dbReference type="Pfam" id="PF01585">
    <property type="entry name" value="G-patch"/>
    <property type="match status" value="1"/>
</dbReference>
<dbReference type="SMART" id="SM01173">
    <property type="entry name" value="DUF4187"/>
    <property type="match status" value="1"/>
</dbReference>
<gene>
    <name evidence="3" type="ORF">L873DRAFT_1804587</name>
</gene>
<dbReference type="OrthoDB" id="786951at2759"/>
<name>A0A3N4JRA1_9PEZI</name>
<evidence type="ECO:0000259" key="2">
    <source>
        <dbReference type="PROSITE" id="PS50174"/>
    </source>
</evidence>
<evidence type="ECO:0000256" key="1">
    <source>
        <dbReference type="SAM" id="MobiDB-lite"/>
    </source>
</evidence>
<feature type="domain" description="G-patch" evidence="2">
    <location>
        <begin position="122"/>
        <end position="191"/>
    </location>
</feature>
<feature type="region of interest" description="Disordered" evidence="1">
    <location>
        <begin position="138"/>
        <end position="180"/>
    </location>
</feature>
<dbReference type="InterPro" id="IPR025239">
    <property type="entry name" value="DUF4187"/>
</dbReference>
<feature type="compositionally biased region" description="Pro residues" evidence="1">
    <location>
        <begin position="14"/>
        <end position="32"/>
    </location>
</feature>
<evidence type="ECO:0000313" key="3">
    <source>
        <dbReference type="EMBL" id="RPB00830.1"/>
    </source>
</evidence>
<dbReference type="GO" id="GO:0000776">
    <property type="term" value="C:kinetochore"/>
    <property type="evidence" value="ECO:0007669"/>
    <property type="project" value="TreeGrafter"/>
</dbReference>
<organism evidence="3 4">
    <name type="scientific">Choiromyces venosus 120613-1</name>
    <dbReference type="NCBI Taxonomy" id="1336337"/>
    <lineage>
        <taxon>Eukaryota</taxon>
        <taxon>Fungi</taxon>
        <taxon>Dikarya</taxon>
        <taxon>Ascomycota</taxon>
        <taxon>Pezizomycotina</taxon>
        <taxon>Pezizomycetes</taxon>
        <taxon>Pezizales</taxon>
        <taxon>Tuberaceae</taxon>
        <taxon>Choiromyces</taxon>
    </lineage>
</organism>
<feature type="region of interest" description="Disordered" evidence="1">
    <location>
        <begin position="1"/>
        <end position="105"/>
    </location>
</feature>
<protein>
    <recommendedName>
        <fullName evidence="2">G-patch domain-containing protein</fullName>
    </recommendedName>
</protein>
<evidence type="ECO:0000313" key="4">
    <source>
        <dbReference type="Proteomes" id="UP000276215"/>
    </source>
</evidence>
<keyword evidence="4" id="KW-1185">Reference proteome</keyword>
<feature type="compositionally biased region" description="Basic and acidic residues" evidence="1">
    <location>
        <begin position="95"/>
        <end position="105"/>
    </location>
</feature>
<dbReference type="EMBL" id="ML120377">
    <property type="protein sequence ID" value="RPB00830.1"/>
    <property type="molecule type" value="Genomic_DNA"/>
</dbReference>
<dbReference type="Pfam" id="PF13821">
    <property type="entry name" value="DUF4187"/>
    <property type="match status" value="1"/>
</dbReference>
<sequence length="388" mass="44048">MSLKRNAPLDLSPPSSPSSPLPKRPQKKPSPFPSSSSSSPSSSSYKPPPPAPTEEEEEDDYMNMTFADPTPRGPESYSERLKRKQRMAEASQPKSKAELARIEKQKRDEALAKNLFSDENASTNKGFQMMKKMGFMPGSALGLQKEQADPINKKEKGDDDSDEVGKKKNERLEPLRVTPKYDRGGIGLDTALEEKIKAELPTADTMKEKQLSPEEYRERVRAEAEESRMESQFRGAQKVCEKFEDASGSSGGSLMRSIPLKNIPVFWRGLVKAREATERERKMKYEMLQSLGLPMYNREHEMDHEDKVGLGFTPGKIRNVDAMVDEGDDDDGVEDEELAEFQALHVAERLKRIVEYLRDKHRYCFWCKYQYPDEQMEGCPGLDEDLHG</sequence>
<reference evidence="3 4" key="1">
    <citation type="journal article" date="2018" name="Nat. Ecol. Evol.">
        <title>Pezizomycetes genomes reveal the molecular basis of ectomycorrhizal truffle lifestyle.</title>
        <authorList>
            <person name="Murat C."/>
            <person name="Payen T."/>
            <person name="Noel B."/>
            <person name="Kuo A."/>
            <person name="Morin E."/>
            <person name="Chen J."/>
            <person name="Kohler A."/>
            <person name="Krizsan K."/>
            <person name="Balestrini R."/>
            <person name="Da Silva C."/>
            <person name="Montanini B."/>
            <person name="Hainaut M."/>
            <person name="Levati E."/>
            <person name="Barry K.W."/>
            <person name="Belfiori B."/>
            <person name="Cichocki N."/>
            <person name="Clum A."/>
            <person name="Dockter R.B."/>
            <person name="Fauchery L."/>
            <person name="Guy J."/>
            <person name="Iotti M."/>
            <person name="Le Tacon F."/>
            <person name="Lindquist E.A."/>
            <person name="Lipzen A."/>
            <person name="Malagnac F."/>
            <person name="Mello A."/>
            <person name="Molinier V."/>
            <person name="Miyauchi S."/>
            <person name="Poulain J."/>
            <person name="Riccioni C."/>
            <person name="Rubini A."/>
            <person name="Sitrit Y."/>
            <person name="Splivallo R."/>
            <person name="Traeger S."/>
            <person name="Wang M."/>
            <person name="Zifcakova L."/>
            <person name="Wipf D."/>
            <person name="Zambonelli A."/>
            <person name="Paolocci F."/>
            <person name="Nowrousian M."/>
            <person name="Ottonello S."/>
            <person name="Baldrian P."/>
            <person name="Spatafora J.W."/>
            <person name="Henrissat B."/>
            <person name="Nagy L.G."/>
            <person name="Aury J.M."/>
            <person name="Wincker P."/>
            <person name="Grigoriev I.V."/>
            <person name="Bonfante P."/>
            <person name="Martin F.M."/>
        </authorList>
    </citation>
    <scope>NUCLEOTIDE SEQUENCE [LARGE SCALE GENOMIC DNA]</scope>
    <source>
        <strain evidence="3 4">120613-1</strain>
    </source>
</reference>
<dbReference type="PROSITE" id="PS50174">
    <property type="entry name" value="G_PATCH"/>
    <property type="match status" value="1"/>
</dbReference>
<dbReference type="InterPro" id="IPR039249">
    <property type="entry name" value="GPATCH11"/>
</dbReference>
<feature type="compositionally biased region" description="Basic and acidic residues" evidence="1">
    <location>
        <begin position="146"/>
        <end position="180"/>
    </location>
</feature>
<dbReference type="InterPro" id="IPR000467">
    <property type="entry name" value="G_patch_dom"/>
</dbReference>
<proteinExistence type="predicted"/>
<feature type="compositionally biased region" description="Low complexity" evidence="1">
    <location>
        <begin position="33"/>
        <end position="45"/>
    </location>
</feature>
<dbReference type="Proteomes" id="UP000276215">
    <property type="component" value="Unassembled WGS sequence"/>
</dbReference>
<dbReference type="GO" id="GO:0003676">
    <property type="term" value="F:nucleic acid binding"/>
    <property type="evidence" value="ECO:0007669"/>
    <property type="project" value="InterPro"/>
</dbReference>
<dbReference type="PANTHER" id="PTHR21032:SF0">
    <property type="entry name" value="G PATCH DOMAIN-CONTAINING PROTEIN 11"/>
    <property type="match status" value="1"/>
</dbReference>
<accession>A0A3N4JRA1</accession>
<dbReference type="AlphaFoldDB" id="A0A3N4JRA1"/>